<dbReference type="Pfam" id="PF00082">
    <property type="entry name" value="Peptidase_S8"/>
    <property type="match status" value="1"/>
</dbReference>
<dbReference type="PROSITE" id="PS00136">
    <property type="entry name" value="SUBTILASE_ASP"/>
    <property type="match status" value="1"/>
</dbReference>
<dbReference type="PROSITE" id="PS51892">
    <property type="entry name" value="SUBTILASE"/>
    <property type="match status" value="1"/>
</dbReference>
<keyword evidence="7" id="KW-0732">Signal</keyword>
<evidence type="ECO:0000256" key="4">
    <source>
        <dbReference type="ARBA" id="ARBA00022825"/>
    </source>
</evidence>
<gene>
    <name evidence="9" type="ORF">GE115_03210</name>
</gene>
<dbReference type="Gene3D" id="3.40.50.200">
    <property type="entry name" value="Peptidase S8/S53 domain"/>
    <property type="match status" value="1"/>
</dbReference>
<dbReference type="InterPro" id="IPR015500">
    <property type="entry name" value="Peptidase_S8_subtilisin-rel"/>
</dbReference>
<keyword evidence="2 5" id="KW-0645">Protease</keyword>
<dbReference type="InterPro" id="IPR023827">
    <property type="entry name" value="Peptidase_S8_Asp-AS"/>
</dbReference>
<comment type="similarity">
    <text evidence="1 5">Belongs to the peptidase S8 family.</text>
</comment>
<dbReference type="InterPro" id="IPR000209">
    <property type="entry name" value="Peptidase_S8/S53_dom"/>
</dbReference>
<dbReference type="InterPro" id="IPR050131">
    <property type="entry name" value="Peptidase_S8_subtilisin-like"/>
</dbReference>
<dbReference type="PRINTS" id="PR00723">
    <property type="entry name" value="SUBTILISIN"/>
</dbReference>
<dbReference type="PROSITE" id="PS00137">
    <property type="entry name" value="SUBTILASE_HIS"/>
    <property type="match status" value="1"/>
</dbReference>
<dbReference type="InterPro" id="IPR022398">
    <property type="entry name" value="Peptidase_S8_His-AS"/>
</dbReference>
<dbReference type="SUPFAM" id="SSF52743">
    <property type="entry name" value="Subtilisin-like"/>
    <property type="match status" value="1"/>
</dbReference>
<evidence type="ECO:0000256" key="7">
    <source>
        <dbReference type="SAM" id="SignalP"/>
    </source>
</evidence>
<evidence type="ECO:0000256" key="2">
    <source>
        <dbReference type="ARBA" id="ARBA00022670"/>
    </source>
</evidence>
<evidence type="ECO:0000256" key="1">
    <source>
        <dbReference type="ARBA" id="ARBA00011073"/>
    </source>
</evidence>
<name>A0A6I2F2X3_9MICO</name>
<dbReference type="Proteomes" id="UP000431080">
    <property type="component" value="Unassembled WGS sequence"/>
</dbReference>
<keyword evidence="3 5" id="KW-0378">Hydrolase</keyword>
<dbReference type="PROSITE" id="PS51257">
    <property type="entry name" value="PROKAR_LIPOPROTEIN"/>
    <property type="match status" value="1"/>
</dbReference>
<dbReference type="PANTHER" id="PTHR43806">
    <property type="entry name" value="PEPTIDASE S8"/>
    <property type="match status" value="1"/>
</dbReference>
<dbReference type="InterPro" id="IPR036852">
    <property type="entry name" value="Peptidase_S8/S53_dom_sf"/>
</dbReference>
<sequence>MTGGRLAALAALAGIACGIVAAAATATPLGAASHAFAAGQCEPGNVAYTPQTPPAFALLQSELAWGRATGDGVLVAIVDSGIDAGNAHLAPVLTGGVDLVGDGERADGLSDLDGHGTAIAGIIAAAEVPGSGVRGLAPDARLLSVRVFRGRDDESIEAGFGPTVERIAAGIRVAADRGAQVVNVSLSDVPESGDLHDAVAYAHARGSLVVASAGNRTTSASTEDGPRYPAAYPEALAVATSDASGQATDASVHGPHVEVAAPGQNVLTSATGAGDCLYAADTPSSSFATAYAAAAAALVAGAHPEEGPDGWQYRLMASATRADPDRRDDALGWGVVQPYDAIALLPAPDTRGPASPFFDTSASAVRPASTAVEPDHGPSPFEATRELLLVTGVIAVAALGTLGSLLVLRRRRAEPATPTLADVRGGLLSREVDTEP</sequence>
<evidence type="ECO:0000256" key="5">
    <source>
        <dbReference type="PROSITE-ProRule" id="PRU01240"/>
    </source>
</evidence>
<evidence type="ECO:0000313" key="9">
    <source>
        <dbReference type="EMBL" id="MRG58882.1"/>
    </source>
</evidence>
<proteinExistence type="inferred from homology"/>
<comment type="caution">
    <text evidence="9">The sequence shown here is derived from an EMBL/GenBank/DDBJ whole genome shotgun (WGS) entry which is preliminary data.</text>
</comment>
<protein>
    <submittedName>
        <fullName evidence="9">S8 family serine peptidase</fullName>
    </submittedName>
</protein>
<feature type="domain" description="Peptidase S8/S53" evidence="8">
    <location>
        <begin position="70"/>
        <end position="334"/>
    </location>
</feature>
<keyword evidence="6" id="KW-0472">Membrane</keyword>
<reference evidence="9 10" key="1">
    <citation type="submission" date="2019-10" db="EMBL/GenBank/DDBJ databases">
        <authorList>
            <person name="Nie G."/>
            <person name="Ming H."/>
            <person name="Yi B."/>
        </authorList>
    </citation>
    <scope>NUCLEOTIDE SEQUENCE [LARGE SCALE GENOMIC DNA]</scope>
    <source>
        <strain evidence="9 10">CFH 90414</strain>
    </source>
</reference>
<accession>A0A6I2F2X3</accession>
<dbReference type="GO" id="GO:0006508">
    <property type="term" value="P:proteolysis"/>
    <property type="evidence" value="ECO:0007669"/>
    <property type="project" value="UniProtKB-KW"/>
</dbReference>
<feature type="transmembrane region" description="Helical" evidence="6">
    <location>
        <begin position="387"/>
        <end position="408"/>
    </location>
</feature>
<feature type="chain" id="PRO_5026334502" evidence="7">
    <location>
        <begin position="38"/>
        <end position="436"/>
    </location>
</feature>
<keyword evidence="4 5" id="KW-0720">Serine protease</keyword>
<dbReference type="EMBL" id="WJIF01000002">
    <property type="protein sequence ID" value="MRG58882.1"/>
    <property type="molecule type" value="Genomic_DNA"/>
</dbReference>
<organism evidence="9 10">
    <name type="scientific">Agromyces agglutinans</name>
    <dbReference type="NCBI Taxonomy" id="2662258"/>
    <lineage>
        <taxon>Bacteria</taxon>
        <taxon>Bacillati</taxon>
        <taxon>Actinomycetota</taxon>
        <taxon>Actinomycetes</taxon>
        <taxon>Micrococcales</taxon>
        <taxon>Microbacteriaceae</taxon>
        <taxon>Agromyces</taxon>
    </lineage>
</organism>
<dbReference type="AlphaFoldDB" id="A0A6I2F2X3"/>
<feature type="active site" description="Charge relay system" evidence="5">
    <location>
        <position position="115"/>
    </location>
</feature>
<dbReference type="GO" id="GO:0004252">
    <property type="term" value="F:serine-type endopeptidase activity"/>
    <property type="evidence" value="ECO:0007669"/>
    <property type="project" value="UniProtKB-UniRule"/>
</dbReference>
<evidence type="ECO:0000256" key="6">
    <source>
        <dbReference type="SAM" id="Phobius"/>
    </source>
</evidence>
<evidence type="ECO:0000313" key="10">
    <source>
        <dbReference type="Proteomes" id="UP000431080"/>
    </source>
</evidence>
<feature type="signal peptide" evidence="7">
    <location>
        <begin position="1"/>
        <end position="37"/>
    </location>
</feature>
<feature type="active site" description="Charge relay system" evidence="5">
    <location>
        <position position="79"/>
    </location>
</feature>
<dbReference type="RefSeq" id="WP_153683393.1">
    <property type="nucleotide sequence ID" value="NZ_WJIF01000002.1"/>
</dbReference>
<feature type="active site" description="Charge relay system" evidence="5">
    <location>
        <position position="286"/>
    </location>
</feature>
<evidence type="ECO:0000259" key="8">
    <source>
        <dbReference type="Pfam" id="PF00082"/>
    </source>
</evidence>
<keyword evidence="6" id="KW-0812">Transmembrane</keyword>
<evidence type="ECO:0000256" key="3">
    <source>
        <dbReference type="ARBA" id="ARBA00022801"/>
    </source>
</evidence>
<keyword evidence="10" id="KW-1185">Reference proteome</keyword>
<dbReference type="PANTHER" id="PTHR43806:SF11">
    <property type="entry name" value="CEREVISIN-RELATED"/>
    <property type="match status" value="1"/>
</dbReference>
<keyword evidence="6" id="KW-1133">Transmembrane helix</keyword>